<dbReference type="EMBL" id="LNKT01000010">
    <property type="protein sequence ID" value="KYJ86955.1"/>
    <property type="molecule type" value="Genomic_DNA"/>
</dbReference>
<organism evidence="2 3">
    <name type="scientific">Sulfurovum riftiae</name>
    <dbReference type="NCBI Taxonomy" id="1630136"/>
    <lineage>
        <taxon>Bacteria</taxon>
        <taxon>Pseudomonadati</taxon>
        <taxon>Campylobacterota</taxon>
        <taxon>Epsilonproteobacteria</taxon>
        <taxon>Campylobacterales</taxon>
        <taxon>Sulfurovaceae</taxon>
        <taxon>Sulfurovum</taxon>
    </lineage>
</organism>
<reference evidence="2 3" key="1">
    <citation type="submission" date="2015-11" db="EMBL/GenBank/DDBJ databases">
        <title>Draft genome of Sulfurovum riftiae 1812E, a member of the Epsilonproteobacteria isolated from the tube of the deep-sea hydrothermal vent tubewom Riftia pachyptila.</title>
        <authorList>
            <person name="Vetriani C."/>
            <person name="Giovannelli D."/>
        </authorList>
    </citation>
    <scope>NUCLEOTIDE SEQUENCE [LARGE SCALE GENOMIC DNA]</scope>
    <source>
        <strain evidence="2 3">1812E</strain>
    </source>
</reference>
<dbReference type="RefSeq" id="WP_067329743.1">
    <property type="nucleotide sequence ID" value="NZ_LNKT01000010.1"/>
</dbReference>
<comment type="caution">
    <text evidence="2">The sequence shown here is derived from an EMBL/GenBank/DDBJ whole genome shotgun (WGS) entry which is preliminary data.</text>
</comment>
<keyword evidence="3" id="KW-1185">Reference proteome</keyword>
<keyword evidence="1" id="KW-0472">Membrane</keyword>
<dbReference type="Proteomes" id="UP000075359">
    <property type="component" value="Unassembled WGS sequence"/>
</dbReference>
<evidence type="ECO:0000256" key="1">
    <source>
        <dbReference type="SAM" id="Phobius"/>
    </source>
</evidence>
<proteinExistence type="predicted"/>
<name>A0A151CHD3_9BACT</name>
<keyword evidence="1" id="KW-0812">Transmembrane</keyword>
<keyword evidence="1" id="KW-1133">Transmembrane helix</keyword>
<evidence type="ECO:0000313" key="3">
    <source>
        <dbReference type="Proteomes" id="UP000075359"/>
    </source>
</evidence>
<protein>
    <submittedName>
        <fullName evidence="2">Uncharacterized protein</fullName>
    </submittedName>
</protein>
<evidence type="ECO:0000313" key="2">
    <source>
        <dbReference type="EMBL" id="KYJ86955.1"/>
    </source>
</evidence>
<sequence>MNLNQYRNELIVGLSFVLMLVGFFYKNAQVSSQAEKLFAMKQEVREFKEIIAHKRVWGDKGLSKKIDKLQTVVPASKVTWSKKGRKLTARYKELTPKELNKVMTKLMSLAVQIIELDIARSGENYNMGCKCKW</sequence>
<feature type="transmembrane region" description="Helical" evidence="1">
    <location>
        <begin position="6"/>
        <end position="25"/>
    </location>
</feature>
<accession>A0A151CHD3</accession>
<dbReference type="OrthoDB" id="5372890at2"/>
<dbReference type="STRING" id="1630136.AS592_00150"/>
<gene>
    <name evidence="2" type="ORF">AS592_00150</name>
</gene>
<dbReference type="AlphaFoldDB" id="A0A151CHD3"/>